<feature type="signal peptide" evidence="1">
    <location>
        <begin position="1"/>
        <end position="29"/>
    </location>
</feature>
<reference evidence="2 4" key="1">
    <citation type="submission" date="2016-04" db="EMBL/GenBank/DDBJ databases">
        <title>Complete genome sequencing and analysis of CBMB27, Methylobacterium phyllosphaerae isolated from leaf tissues of rice (Oryza sativa L.).</title>
        <authorList>
            <person name="Lee Y."/>
            <person name="Hwangbo K."/>
            <person name="Chung H."/>
            <person name="Yoo J."/>
            <person name="Kim K.Y."/>
            <person name="Sa T.M."/>
            <person name="Um Y."/>
            <person name="Madhaiyan M."/>
        </authorList>
    </citation>
    <scope>NUCLEOTIDE SEQUENCE [LARGE SCALE GENOMIC DNA]</scope>
    <source>
        <strain evidence="2 4">CBMB27</strain>
    </source>
</reference>
<dbReference type="AlphaFoldDB" id="A0AAE8HWJ3"/>
<proteinExistence type="predicted"/>
<evidence type="ECO:0000256" key="1">
    <source>
        <dbReference type="SAM" id="SignalP"/>
    </source>
</evidence>
<evidence type="ECO:0000313" key="3">
    <source>
        <dbReference type="EMBL" id="SFH50922.1"/>
    </source>
</evidence>
<evidence type="ECO:0008006" key="6">
    <source>
        <dbReference type="Google" id="ProtNLM"/>
    </source>
</evidence>
<organism evidence="3 5">
    <name type="scientific">Methylobacterium phyllosphaerae</name>
    <dbReference type="NCBI Taxonomy" id="418223"/>
    <lineage>
        <taxon>Bacteria</taxon>
        <taxon>Pseudomonadati</taxon>
        <taxon>Pseudomonadota</taxon>
        <taxon>Alphaproteobacteria</taxon>
        <taxon>Hyphomicrobiales</taxon>
        <taxon>Methylobacteriaceae</taxon>
        <taxon>Methylobacterium</taxon>
    </lineage>
</organism>
<evidence type="ECO:0000313" key="4">
    <source>
        <dbReference type="Proteomes" id="UP000185487"/>
    </source>
</evidence>
<dbReference type="Proteomes" id="UP000199140">
    <property type="component" value="Unassembled WGS sequence"/>
</dbReference>
<gene>
    <name evidence="2" type="ORF">MCBMB27_03322</name>
    <name evidence="3" type="ORF">SAMN05192567_12864</name>
</gene>
<evidence type="ECO:0000313" key="5">
    <source>
        <dbReference type="Proteomes" id="UP000199140"/>
    </source>
</evidence>
<dbReference type="KEGG" id="mphy:MCBMB27_03322"/>
<evidence type="ECO:0000313" key="2">
    <source>
        <dbReference type="EMBL" id="APT32613.1"/>
    </source>
</evidence>
<name>A0AAE8HWJ3_9HYPH</name>
<accession>A0AAE8HWJ3</accession>
<reference evidence="3 5" key="2">
    <citation type="submission" date="2016-10" db="EMBL/GenBank/DDBJ databases">
        <authorList>
            <person name="Varghese N."/>
            <person name="Submissions S."/>
        </authorList>
    </citation>
    <scope>NUCLEOTIDE SEQUENCE [LARGE SCALE GENOMIC DNA]</scope>
    <source>
        <strain evidence="3 5">CBMB27</strain>
    </source>
</reference>
<keyword evidence="1" id="KW-0732">Signal</keyword>
<protein>
    <recommendedName>
        <fullName evidence="6">DUF1444 family protein</fullName>
    </recommendedName>
</protein>
<dbReference type="Proteomes" id="UP000185487">
    <property type="component" value="Chromosome"/>
</dbReference>
<sequence length="296" mass="32778">MFGDSARRAARLLVLICAGSVFLPVGARADDLSDGRFRDAVIKQIRIRRPDVAIDLNADPAQLGIGTQTLDLTNLHQHVRGLTEAERRREVDEFLGLAFAKAGPAPEPADFAAIKGRLRVQLVPDEILQQNPQLAHRRFSETLHVVYVLDESRRYQYVTREMIAGWHVDPAVVEATAVRNLAGASKDVPFQLVVADRTPVAALAREDDNYALARLLVPDWLEEIRKALKADGITLTGPTRNLLMAWPADSPARRELAAEATTQMRAGPYGRSDELFRFDRGGLRPLTAAERADHGR</sequence>
<feature type="chain" id="PRO_5041999187" description="DUF1444 family protein" evidence="1">
    <location>
        <begin position="30"/>
        <end position="296"/>
    </location>
</feature>
<dbReference type="EMBL" id="FOPK01000028">
    <property type="protein sequence ID" value="SFH50922.1"/>
    <property type="molecule type" value="Genomic_DNA"/>
</dbReference>
<dbReference type="EMBL" id="CP015367">
    <property type="protein sequence ID" value="APT32613.1"/>
    <property type="molecule type" value="Genomic_DNA"/>
</dbReference>
<dbReference type="RefSeq" id="WP_124262968.1">
    <property type="nucleotide sequence ID" value="NZ_CP015367.1"/>
</dbReference>
<keyword evidence="4" id="KW-1185">Reference proteome</keyword>